<dbReference type="PROSITE" id="PS51197">
    <property type="entry name" value="HTH_RRF2_2"/>
    <property type="match status" value="1"/>
</dbReference>
<evidence type="ECO:0000313" key="1">
    <source>
        <dbReference type="EMBL" id="BAE52822.1"/>
    </source>
</evidence>
<dbReference type="PANTHER" id="PTHR33221:SF15">
    <property type="entry name" value="HTH-TYPE TRANSCRIPTIONAL REGULATOR YWGB-RELATED"/>
    <property type="match status" value="1"/>
</dbReference>
<accession>Q2W003</accession>
<dbReference type="Pfam" id="PF02082">
    <property type="entry name" value="Rrf2"/>
    <property type="match status" value="1"/>
</dbReference>
<dbReference type="InterPro" id="IPR000944">
    <property type="entry name" value="Tscrpt_reg_Rrf2"/>
</dbReference>
<sequence>MDGQACTSEWIAGSVNTNPVVVRRLLSALAKAGLVSSTRGSAGGSVLARPADRISLLDIHRAVDEEEEPALHNQPPNPACPVGRNIQSVLVRVMERADAARDAVLSTTKLSEVVGALKVEG</sequence>
<reference evidence="1 2" key="1">
    <citation type="journal article" date="2005" name="DNA Res.">
        <title>Complete genome sequence of the facultative anaerobic magnetotactic bacterium Magnetospirillum sp. strain AMB-1.</title>
        <authorList>
            <person name="Matsunaga T."/>
            <person name="Okamura Y."/>
            <person name="Fukuda Y."/>
            <person name="Wahyudi A.T."/>
            <person name="Murase Y."/>
            <person name="Takeyama H."/>
        </authorList>
    </citation>
    <scope>NUCLEOTIDE SEQUENCE [LARGE SCALE GENOMIC DNA]</scope>
    <source>
        <strain evidence="2">ATCC 700264 / AMB-1</strain>
    </source>
</reference>
<dbReference type="KEGG" id="mag:amb4018"/>
<dbReference type="GO" id="GO:0005829">
    <property type="term" value="C:cytosol"/>
    <property type="evidence" value="ECO:0007669"/>
    <property type="project" value="TreeGrafter"/>
</dbReference>
<organism evidence="1 2">
    <name type="scientific">Paramagnetospirillum magneticum (strain ATCC 700264 / AMB-1)</name>
    <name type="common">Magnetospirillum magneticum</name>
    <dbReference type="NCBI Taxonomy" id="342108"/>
    <lineage>
        <taxon>Bacteria</taxon>
        <taxon>Pseudomonadati</taxon>
        <taxon>Pseudomonadota</taxon>
        <taxon>Alphaproteobacteria</taxon>
        <taxon>Rhodospirillales</taxon>
        <taxon>Magnetospirillaceae</taxon>
        <taxon>Paramagnetospirillum</taxon>
    </lineage>
</organism>
<dbReference type="STRING" id="342108.amb4018"/>
<keyword evidence="2" id="KW-1185">Reference proteome</keyword>
<dbReference type="EMBL" id="AP007255">
    <property type="protein sequence ID" value="BAE52822.1"/>
    <property type="molecule type" value="Genomic_DNA"/>
</dbReference>
<dbReference type="Proteomes" id="UP000007058">
    <property type="component" value="Chromosome"/>
</dbReference>
<dbReference type="HOGENOM" id="CLU_107144_4_2_5"/>
<dbReference type="SUPFAM" id="SSF46785">
    <property type="entry name" value="Winged helix' DNA-binding domain"/>
    <property type="match status" value="1"/>
</dbReference>
<name>Q2W003_PARM1</name>
<evidence type="ECO:0000313" key="2">
    <source>
        <dbReference type="Proteomes" id="UP000007058"/>
    </source>
</evidence>
<dbReference type="GO" id="GO:0003700">
    <property type="term" value="F:DNA-binding transcription factor activity"/>
    <property type="evidence" value="ECO:0007669"/>
    <property type="project" value="TreeGrafter"/>
</dbReference>
<dbReference type="AlphaFoldDB" id="Q2W003"/>
<dbReference type="InterPro" id="IPR036388">
    <property type="entry name" value="WH-like_DNA-bd_sf"/>
</dbReference>
<proteinExistence type="predicted"/>
<dbReference type="Gene3D" id="1.10.10.10">
    <property type="entry name" value="Winged helix-like DNA-binding domain superfamily/Winged helix DNA-binding domain"/>
    <property type="match status" value="1"/>
</dbReference>
<protein>
    <submittedName>
        <fullName evidence="1">Predicted transcriptional regulator</fullName>
    </submittedName>
</protein>
<dbReference type="PANTHER" id="PTHR33221">
    <property type="entry name" value="WINGED HELIX-TURN-HELIX TRANSCRIPTIONAL REGULATOR, RRF2 FAMILY"/>
    <property type="match status" value="1"/>
</dbReference>
<gene>
    <name evidence="1" type="ordered locus">amb4018</name>
</gene>
<dbReference type="InterPro" id="IPR036390">
    <property type="entry name" value="WH_DNA-bd_sf"/>
</dbReference>